<dbReference type="Proteomes" id="UP001152795">
    <property type="component" value="Unassembled WGS sequence"/>
</dbReference>
<dbReference type="InterPro" id="IPR036397">
    <property type="entry name" value="RNaseH_sf"/>
</dbReference>
<name>A0A6S7J3C4_PARCT</name>
<keyword evidence="2" id="KW-1185">Reference proteome</keyword>
<protein>
    <submittedName>
        <fullName evidence="1">PREDICTED: uncharacterized protein LOC107332848</fullName>
    </submittedName>
</protein>
<dbReference type="InterPro" id="IPR058913">
    <property type="entry name" value="Integrase_dom_put"/>
</dbReference>
<dbReference type="AlphaFoldDB" id="A0A6S7J3C4"/>
<dbReference type="PANTHER" id="PTHR46791">
    <property type="entry name" value="EXPRESSED PROTEIN"/>
    <property type="match status" value="1"/>
</dbReference>
<dbReference type="OrthoDB" id="2686689at2759"/>
<dbReference type="InterPro" id="IPR001584">
    <property type="entry name" value="Integrase_cat-core"/>
</dbReference>
<dbReference type="PROSITE" id="PS50994">
    <property type="entry name" value="INTEGRASE"/>
    <property type="match status" value="1"/>
</dbReference>
<dbReference type="GO" id="GO:0003676">
    <property type="term" value="F:nucleic acid binding"/>
    <property type="evidence" value="ECO:0007669"/>
    <property type="project" value="InterPro"/>
</dbReference>
<dbReference type="PANTHER" id="PTHR46791:SF5">
    <property type="entry name" value="CLR5 DOMAIN-CONTAINING PROTEIN-RELATED"/>
    <property type="match status" value="1"/>
</dbReference>
<comment type="caution">
    <text evidence="1">The sequence shown here is derived from an EMBL/GenBank/DDBJ whole genome shotgun (WGS) entry which is preliminary data.</text>
</comment>
<dbReference type="InterPro" id="IPR012337">
    <property type="entry name" value="RNaseH-like_sf"/>
</dbReference>
<accession>A0A6S7J3C4</accession>
<dbReference type="SUPFAM" id="SSF53098">
    <property type="entry name" value="Ribonuclease H-like"/>
    <property type="match status" value="1"/>
</dbReference>
<organism evidence="1 2">
    <name type="scientific">Paramuricea clavata</name>
    <name type="common">Red gorgonian</name>
    <name type="synonym">Violescent sea-whip</name>
    <dbReference type="NCBI Taxonomy" id="317549"/>
    <lineage>
        <taxon>Eukaryota</taxon>
        <taxon>Metazoa</taxon>
        <taxon>Cnidaria</taxon>
        <taxon>Anthozoa</taxon>
        <taxon>Octocorallia</taxon>
        <taxon>Malacalcyonacea</taxon>
        <taxon>Plexauridae</taxon>
        <taxon>Paramuricea</taxon>
    </lineage>
</organism>
<dbReference type="Pfam" id="PF24764">
    <property type="entry name" value="rva_4"/>
    <property type="match status" value="2"/>
</dbReference>
<reference evidence="1" key="1">
    <citation type="submission" date="2020-04" db="EMBL/GenBank/DDBJ databases">
        <authorList>
            <person name="Alioto T."/>
            <person name="Alioto T."/>
            <person name="Gomez Garrido J."/>
        </authorList>
    </citation>
    <scope>NUCLEOTIDE SEQUENCE</scope>
    <source>
        <strain evidence="1">A484AB</strain>
    </source>
</reference>
<gene>
    <name evidence="1" type="ORF">PACLA_8A030018</name>
</gene>
<sequence>MSNEDGDSVTEDISILEVEHCEDEEPEPTNENVNVGHPWPYLSDMFAIKSISKTNAKFKFVFFVEFAHTRQDVPKYSILYNCNFVHGMGETNHSNAYMGISFINEKLEASAACERLFSAGGLIFRPHRYEILFCIQAQKIYIQGFQGLNPHVGLLAGYKLQFIMAENLEVNEDINVSQQLEQFFQDIDNLLSTCDQERNTISRPLIERIISKLELSIEVILQIIPLLIESRSVVNEIGTNLQIIRRDWCRKIQELELRRPPNCTHLAVYSLYPPQVTAPEGPGRPKYDISEEVLLNLRALGYSWKEISSLLLVSRTTLWRRVAELGIREETGFSNISDEQLDQFVKAFIDTHGFHVGFSMVYGHLRSTRLKVQSVRASLRRVDPENSGLRWATVITRRTYSVPGPNSLWHIDGHHSLINWGFVIHGAIDGFSRLICFLKCSTNNKKETVEALFIEATEKYSWPSRVRTDYGGENTLVWQHMRDVVRTGDLHCTSYYTFIAMEEAGILDRNSTLHLFILHYIYLPRVNVAIDSFTRAWNRHPMRTERNWSPERMWTNGMIDVTNRNLSAVADDRDENNDVQDFDWFGQDPHAPLPPDDGLSTVEVNEIQVDLPEEIIQVLYQEVNPLLESATFGVDCYQVALDLVENMLSP</sequence>
<dbReference type="GO" id="GO:0015074">
    <property type="term" value="P:DNA integration"/>
    <property type="evidence" value="ECO:0007669"/>
    <property type="project" value="InterPro"/>
</dbReference>
<evidence type="ECO:0000313" key="1">
    <source>
        <dbReference type="EMBL" id="CAB4024351.1"/>
    </source>
</evidence>
<evidence type="ECO:0000313" key="2">
    <source>
        <dbReference type="Proteomes" id="UP001152795"/>
    </source>
</evidence>
<proteinExistence type="predicted"/>
<dbReference type="Gene3D" id="3.30.420.10">
    <property type="entry name" value="Ribonuclease H-like superfamily/Ribonuclease H"/>
    <property type="match status" value="1"/>
</dbReference>
<dbReference type="EMBL" id="CACRXK020012977">
    <property type="protein sequence ID" value="CAB4024351.1"/>
    <property type="molecule type" value="Genomic_DNA"/>
</dbReference>